<feature type="region of interest" description="Disordered" evidence="15">
    <location>
        <begin position="593"/>
        <end position="644"/>
    </location>
</feature>
<dbReference type="EC" id="2.1.1.372" evidence="12"/>
<evidence type="ECO:0000256" key="4">
    <source>
        <dbReference type="ARBA" id="ARBA00014232"/>
    </source>
</evidence>
<dbReference type="InterPro" id="IPR001214">
    <property type="entry name" value="SET_dom"/>
</dbReference>
<feature type="compositionally biased region" description="Low complexity" evidence="15">
    <location>
        <begin position="379"/>
        <end position="391"/>
    </location>
</feature>
<keyword evidence="10" id="KW-0156">Chromatin regulator</keyword>
<evidence type="ECO:0000256" key="7">
    <source>
        <dbReference type="ARBA" id="ARBA00022603"/>
    </source>
</evidence>
<comment type="caution">
    <text evidence="17">The sequence shown here is derived from an EMBL/GenBank/DDBJ whole genome shotgun (WGS) entry which is preliminary data.</text>
</comment>
<evidence type="ECO:0000259" key="16">
    <source>
        <dbReference type="PROSITE" id="PS50280"/>
    </source>
</evidence>
<dbReference type="Pfam" id="PF00856">
    <property type="entry name" value="SET"/>
    <property type="match status" value="1"/>
</dbReference>
<dbReference type="PANTHER" id="PTHR12977">
    <property type="entry name" value="SUPPRESSOR OF VARIEGATION 4-20-RELATED"/>
    <property type="match status" value="1"/>
</dbReference>
<feature type="compositionally biased region" description="Low complexity" evidence="15">
    <location>
        <begin position="446"/>
        <end position="460"/>
    </location>
</feature>
<evidence type="ECO:0000256" key="13">
    <source>
        <dbReference type="ARBA" id="ARBA00030653"/>
    </source>
</evidence>
<sequence>MSRAAPAKKPALTFAQLAAYDDILTDVLIDHAYYWTTVPKNRPSYRPSRGVNEEQIAKLIQTHLIVDPDLSVAEEKLLATQGLRKFYDSLKTEAERDAFKSHMRRYMAIYLPDCPFEVNATNRYTIDSFEASVTARRLIKRNEPIKHLAGIQVTVTPQEEAQLAQWNKDFSLIISSRRKQTSLFMGPARFANHDCNANARLVTRGQAGIEIFATRDIALGEEITITYSESYFGENNCECLCQTCEDNLVNGWRQPEGVAAVRRSIESADALQGYSLRKRTRDRSTSFATGSRTPSVTPDIRDIRPRVLKTQASRRRLAQRASTDSTSPCPAADEGRTPSKKRTLDVACLSSPPITPAKRFKTTQYAVEPISLGPGLLASRSESELSGSGSSESDKASVTDATTPDAELPVHPHIPSPELSPMKQDEATLRERQPGPLDNVAPPDTSADSADDQASGSGSQEADATPDAQPPTDESDSPSSSANATRPASRTNRFRKGRPPNPATEPSRRYRVPGDYTLTPLLLSQPDMAWIHCTNCGGAFVQKDAYYTRANCDRCERHSKLYGYVWPKTQPAGKHDKEERILDHRVVNRFLHPEDEARARGRKLYRPSGSGEGNQEEDMGGRSEENGGRKRGRPRTRGEEVVVA</sequence>
<keyword evidence="8" id="KW-0808">Transferase</keyword>
<feature type="compositionally biased region" description="Polar residues" evidence="15">
    <location>
        <begin position="285"/>
        <end position="296"/>
    </location>
</feature>
<dbReference type="Gene3D" id="2.170.270.10">
    <property type="entry name" value="SET domain"/>
    <property type="match status" value="1"/>
</dbReference>
<dbReference type="GeneID" id="98123657"/>
<evidence type="ECO:0000256" key="9">
    <source>
        <dbReference type="ARBA" id="ARBA00022691"/>
    </source>
</evidence>
<comment type="subcellular location">
    <subcellularLocation>
        <location evidence="3">Chromosome</location>
    </subcellularLocation>
    <subcellularLocation>
        <location evidence="2">Nucleus</location>
    </subcellularLocation>
</comment>
<evidence type="ECO:0000313" key="17">
    <source>
        <dbReference type="EMBL" id="KAL2270528.1"/>
    </source>
</evidence>
<keyword evidence="11" id="KW-0539">Nucleus</keyword>
<evidence type="ECO:0000256" key="3">
    <source>
        <dbReference type="ARBA" id="ARBA00004286"/>
    </source>
</evidence>
<dbReference type="InterPro" id="IPR025783">
    <property type="entry name" value="Set9_fungi"/>
</dbReference>
<organism evidence="17 18">
    <name type="scientific">Remersonia thermophila</name>
    <dbReference type="NCBI Taxonomy" id="72144"/>
    <lineage>
        <taxon>Eukaryota</taxon>
        <taxon>Fungi</taxon>
        <taxon>Dikarya</taxon>
        <taxon>Ascomycota</taxon>
        <taxon>Pezizomycotina</taxon>
        <taxon>Sordariomycetes</taxon>
        <taxon>Sordariomycetidae</taxon>
        <taxon>Sordariales</taxon>
        <taxon>Sordariales incertae sedis</taxon>
        <taxon>Remersonia</taxon>
    </lineage>
</organism>
<proteinExistence type="predicted"/>
<dbReference type="PANTHER" id="PTHR12977:SF4">
    <property type="entry name" value="HISTONE-LYSINE N-METHYLTRANSFERASE KMT5B"/>
    <property type="match status" value="1"/>
</dbReference>
<keyword evidence="6" id="KW-0158">Chromosome</keyword>
<protein>
    <recommendedName>
        <fullName evidence="5">Histone-lysine N-methyltransferase SET9</fullName>
        <ecNumber evidence="12">2.1.1.372</ecNumber>
    </recommendedName>
    <alternativeName>
        <fullName evidence="4">Histone-lysine N-methyltransferase set9</fullName>
    </alternativeName>
    <alternativeName>
        <fullName evidence="13">SET domain protein 9</fullName>
    </alternativeName>
</protein>
<dbReference type="RefSeq" id="XP_070869252.1">
    <property type="nucleotide sequence ID" value="XM_071009013.1"/>
</dbReference>
<dbReference type="InterPro" id="IPR046341">
    <property type="entry name" value="SET_dom_sf"/>
</dbReference>
<dbReference type="SMART" id="SM00317">
    <property type="entry name" value="SET"/>
    <property type="match status" value="1"/>
</dbReference>
<feature type="domain" description="SET" evidence="16">
    <location>
        <begin position="114"/>
        <end position="228"/>
    </location>
</feature>
<feature type="region of interest" description="Disordered" evidence="15">
    <location>
        <begin position="281"/>
        <end position="356"/>
    </location>
</feature>
<evidence type="ECO:0000256" key="8">
    <source>
        <dbReference type="ARBA" id="ARBA00022679"/>
    </source>
</evidence>
<feature type="compositionally biased region" description="Basic and acidic residues" evidence="15">
    <location>
        <begin position="619"/>
        <end position="628"/>
    </location>
</feature>
<dbReference type="SUPFAM" id="SSF82199">
    <property type="entry name" value="SET domain"/>
    <property type="match status" value="1"/>
</dbReference>
<reference evidence="17 18" key="1">
    <citation type="journal article" date="2024" name="Commun. Biol.">
        <title>Comparative genomic analysis of thermophilic fungi reveals convergent evolutionary adaptations and gene losses.</title>
        <authorList>
            <person name="Steindorff A.S."/>
            <person name="Aguilar-Pontes M.V."/>
            <person name="Robinson A.J."/>
            <person name="Andreopoulos B."/>
            <person name="LaButti K."/>
            <person name="Kuo A."/>
            <person name="Mondo S."/>
            <person name="Riley R."/>
            <person name="Otillar R."/>
            <person name="Haridas S."/>
            <person name="Lipzen A."/>
            <person name="Grimwood J."/>
            <person name="Schmutz J."/>
            <person name="Clum A."/>
            <person name="Reid I.D."/>
            <person name="Moisan M.C."/>
            <person name="Butler G."/>
            <person name="Nguyen T.T.M."/>
            <person name="Dewar K."/>
            <person name="Conant G."/>
            <person name="Drula E."/>
            <person name="Henrissat B."/>
            <person name="Hansel C."/>
            <person name="Singer S."/>
            <person name="Hutchinson M.I."/>
            <person name="de Vries R.P."/>
            <person name="Natvig D.O."/>
            <person name="Powell A.J."/>
            <person name="Tsang A."/>
            <person name="Grigoriev I.V."/>
        </authorList>
    </citation>
    <scope>NUCLEOTIDE SEQUENCE [LARGE SCALE GENOMIC DNA]</scope>
    <source>
        <strain evidence="17 18">ATCC 22073</strain>
    </source>
</reference>
<evidence type="ECO:0000256" key="14">
    <source>
        <dbReference type="ARBA" id="ARBA00048081"/>
    </source>
</evidence>
<name>A0ABR4DJK1_9PEZI</name>
<keyword evidence="7" id="KW-0489">Methyltransferase</keyword>
<dbReference type="PROSITE" id="PS51567">
    <property type="entry name" value="SAM_MT43_SUVAR420_1"/>
    <property type="match status" value="1"/>
</dbReference>
<evidence type="ECO:0000256" key="5">
    <source>
        <dbReference type="ARBA" id="ARBA00015413"/>
    </source>
</evidence>
<evidence type="ECO:0000256" key="1">
    <source>
        <dbReference type="ARBA" id="ARBA00001984"/>
    </source>
</evidence>
<evidence type="ECO:0000256" key="6">
    <source>
        <dbReference type="ARBA" id="ARBA00022454"/>
    </source>
</evidence>
<comment type="function">
    <text evidence="1">Histone methyltransferase that trimethylates 'Lys-20' of histone H4 to form H4K20me3.</text>
</comment>
<evidence type="ECO:0000256" key="11">
    <source>
        <dbReference type="ARBA" id="ARBA00023242"/>
    </source>
</evidence>
<keyword evidence="18" id="KW-1185">Reference proteome</keyword>
<keyword evidence="9" id="KW-0949">S-adenosyl-L-methionine</keyword>
<evidence type="ECO:0000313" key="18">
    <source>
        <dbReference type="Proteomes" id="UP001600064"/>
    </source>
</evidence>
<feature type="compositionally biased region" description="Polar residues" evidence="15">
    <location>
        <begin position="482"/>
        <end position="491"/>
    </location>
</feature>
<accession>A0ABR4DJK1</accession>
<dbReference type="InterPro" id="IPR041938">
    <property type="entry name" value="Hist-Lys_N-MTase_N"/>
</dbReference>
<dbReference type="Gene3D" id="1.10.10.1700">
    <property type="entry name" value="Histone-lysine N-methyltransferase"/>
    <property type="match status" value="1"/>
</dbReference>
<evidence type="ECO:0000256" key="2">
    <source>
        <dbReference type="ARBA" id="ARBA00004123"/>
    </source>
</evidence>
<feature type="region of interest" description="Disordered" evidence="15">
    <location>
        <begin position="433"/>
        <end position="513"/>
    </location>
</feature>
<dbReference type="PROSITE" id="PS50280">
    <property type="entry name" value="SET"/>
    <property type="match status" value="1"/>
</dbReference>
<dbReference type="EMBL" id="JAZGUE010000002">
    <property type="protein sequence ID" value="KAL2270528.1"/>
    <property type="molecule type" value="Genomic_DNA"/>
</dbReference>
<comment type="catalytic activity">
    <reaction evidence="14">
        <text>L-lysyl(20)-[histone H4] + 3 S-adenosyl-L-methionine = N(6),N(6),N(6)-trimethyl-L-lysyl(20)-[histone H4] + 3 S-adenosyl-L-homocysteine + 3 H(+)</text>
        <dbReference type="Rhea" id="RHEA:64456"/>
        <dbReference type="Rhea" id="RHEA-COMP:15554"/>
        <dbReference type="Rhea" id="RHEA-COMP:15998"/>
        <dbReference type="ChEBI" id="CHEBI:15378"/>
        <dbReference type="ChEBI" id="CHEBI:29969"/>
        <dbReference type="ChEBI" id="CHEBI:57856"/>
        <dbReference type="ChEBI" id="CHEBI:59789"/>
        <dbReference type="ChEBI" id="CHEBI:61961"/>
        <dbReference type="EC" id="2.1.1.372"/>
    </reaction>
</comment>
<evidence type="ECO:0000256" key="15">
    <source>
        <dbReference type="SAM" id="MobiDB-lite"/>
    </source>
</evidence>
<dbReference type="CDD" id="cd10524">
    <property type="entry name" value="SET_Suv4-20-like"/>
    <property type="match status" value="1"/>
</dbReference>
<feature type="region of interest" description="Disordered" evidence="15">
    <location>
        <begin position="379"/>
        <end position="421"/>
    </location>
</feature>
<evidence type="ECO:0000256" key="10">
    <source>
        <dbReference type="ARBA" id="ARBA00022853"/>
    </source>
</evidence>
<gene>
    <name evidence="17" type="ORF">VTJ83DRAFT_2712</name>
</gene>
<dbReference type="Proteomes" id="UP001600064">
    <property type="component" value="Unassembled WGS sequence"/>
</dbReference>
<dbReference type="InterPro" id="IPR039977">
    <property type="entry name" value="Suv4-20/Set9"/>
</dbReference>
<evidence type="ECO:0000256" key="12">
    <source>
        <dbReference type="ARBA" id="ARBA00024057"/>
    </source>
</evidence>